<name>A0ABX8GY00_9BACT</name>
<dbReference type="Proteomes" id="UP000682802">
    <property type="component" value="Chromosome 1"/>
</dbReference>
<evidence type="ECO:0000313" key="1">
    <source>
        <dbReference type="EMBL" id="QWG08283.1"/>
    </source>
</evidence>
<gene>
    <name evidence="1" type="ORF">KM029_04930</name>
</gene>
<sequence>MYFKGQLLKYGLLASVLISSCTNKIEEELQTVTEDMLPTFTVTETEFLRGTSSLELNVTNENVDLLTIEDIKLLSGDQELDAVVTQEDNKWQFTFDSKQLKDGIQDITLTSELVSDLTLPQNSLSINAEIEVDNYLPPVFFEQGYVESLNKESVRMIGSTKYPGKGIEVKTQYTDRFIGYTFTDEDGKVLSEYYNASTNNDSIKFLIPEDNRNRHFYLKEAISYEEDITSTELFDNSITKSLKSSRKVYFTAINSNIETPLTNTIATSNSDVENTPTKRVIVGLEKELKDQINISCGYKNGEEIKQETVDDITYYSIPLPVENISRDNQYNRVFTFSGQTRGYTTEEEAKGFNILTDFMNDNDTIIVTMDDLNPPYKITFDTDESKYIYFEALVTIGENKLLYYPHFTTVITSTEMKHYCFNNINVSDNDIKFITENLEYFEGGYSLLVNHLDGLDISNSKFINESDINISQTADLVSLSRPLFTDINVEMNLNKQSSQQINDKQYSYIEKYTSNSDLDRVLTNVDVIDEQILTLNNAAFTSIQTLESHQFNILYNSMNARLEDGHFWIIKNYSPSSNSRINGPYTIKEMIAIERKNVALEQAYKQGMVLTDIK</sequence>
<dbReference type="EMBL" id="CP076128">
    <property type="protein sequence ID" value="QWG08283.1"/>
    <property type="molecule type" value="Genomic_DNA"/>
</dbReference>
<keyword evidence="2" id="KW-1185">Reference proteome</keyword>
<evidence type="ECO:0000313" key="2">
    <source>
        <dbReference type="Proteomes" id="UP000682802"/>
    </source>
</evidence>
<accession>A0ABX8GY00</accession>
<proteinExistence type="predicted"/>
<evidence type="ECO:0008006" key="3">
    <source>
        <dbReference type="Google" id="ProtNLM"/>
    </source>
</evidence>
<dbReference type="RefSeq" id="WP_184679465.1">
    <property type="nucleotide sequence ID" value="NZ_CP076128.1"/>
</dbReference>
<protein>
    <recommendedName>
        <fullName evidence="3">YARHG domain-containing protein</fullName>
    </recommendedName>
</protein>
<dbReference type="PROSITE" id="PS51257">
    <property type="entry name" value="PROKAR_LIPOPROTEIN"/>
    <property type="match status" value="1"/>
</dbReference>
<reference evidence="1 2" key="1">
    <citation type="submission" date="2021-05" db="EMBL/GenBank/DDBJ databases">
        <title>Comparative genomic studies on the polysaccharide-degrading batcterial strains of the Flammeovirga genus.</title>
        <authorList>
            <person name="Zewei F."/>
            <person name="Zheng Z."/>
            <person name="Yu L."/>
            <person name="Ruyue G."/>
            <person name="Yanhong M."/>
            <person name="Yuanyuan C."/>
            <person name="Jingyan G."/>
            <person name="Wenjun H."/>
        </authorList>
    </citation>
    <scope>NUCLEOTIDE SEQUENCE [LARGE SCALE GENOMIC DNA]</scope>
    <source>
        <strain evidence="1 2">YS10</strain>
    </source>
</reference>
<organism evidence="1 2">
    <name type="scientific">Flammeovirga kamogawensis</name>
    <dbReference type="NCBI Taxonomy" id="373891"/>
    <lineage>
        <taxon>Bacteria</taxon>
        <taxon>Pseudomonadati</taxon>
        <taxon>Bacteroidota</taxon>
        <taxon>Cytophagia</taxon>
        <taxon>Cytophagales</taxon>
        <taxon>Flammeovirgaceae</taxon>
        <taxon>Flammeovirga</taxon>
    </lineage>
</organism>